<dbReference type="Proteomes" id="UP000322214">
    <property type="component" value="Chromosome"/>
</dbReference>
<dbReference type="STRING" id="980251.GCA_001642875_01045"/>
<keyword evidence="2" id="KW-1185">Reference proteome</keyword>
<name>A0A5B9PQL0_9BACT</name>
<dbReference type="EMBL" id="CP042912">
    <property type="protein sequence ID" value="QEG24603.1"/>
    <property type="molecule type" value="Genomic_DNA"/>
</dbReference>
<evidence type="ECO:0000313" key="2">
    <source>
        <dbReference type="Proteomes" id="UP000322214"/>
    </source>
</evidence>
<protein>
    <submittedName>
        <fullName evidence="1">Uncharacterized protein</fullName>
    </submittedName>
</protein>
<dbReference type="KEGG" id="mff:MFFC18_45240"/>
<organism evidence="1 2">
    <name type="scientific">Mariniblastus fucicola</name>
    <dbReference type="NCBI Taxonomy" id="980251"/>
    <lineage>
        <taxon>Bacteria</taxon>
        <taxon>Pseudomonadati</taxon>
        <taxon>Planctomycetota</taxon>
        <taxon>Planctomycetia</taxon>
        <taxon>Pirellulales</taxon>
        <taxon>Pirellulaceae</taxon>
        <taxon>Mariniblastus</taxon>
    </lineage>
</organism>
<gene>
    <name evidence="1" type="ORF">MFFC18_45240</name>
</gene>
<evidence type="ECO:0000313" key="1">
    <source>
        <dbReference type="EMBL" id="QEG24603.1"/>
    </source>
</evidence>
<dbReference type="RefSeq" id="WP_148619033.1">
    <property type="nucleotide sequence ID" value="NZ_CP042912.1"/>
</dbReference>
<proteinExistence type="predicted"/>
<sequence length="76" mass="8430">MIKPIGPQYIAAKNNRRVGLTHVSSVIDRLMRIYGLDEELEQHAAESQTAEFEEQAPIAPTMPIAAGAQGTFSWFE</sequence>
<dbReference type="AlphaFoldDB" id="A0A5B9PQL0"/>
<reference evidence="1 2" key="1">
    <citation type="submission" date="2019-08" db="EMBL/GenBank/DDBJ databases">
        <title>Deep-cultivation of Planctomycetes and their phenomic and genomic characterization uncovers novel biology.</title>
        <authorList>
            <person name="Wiegand S."/>
            <person name="Jogler M."/>
            <person name="Boedeker C."/>
            <person name="Pinto D."/>
            <person name="Vollmers J."/>
            <person name="Rivas-Marin E."/>
            <person name="Kohn T."/>
            <person name="Peeters S.H."/>
            <person name="Heuer A."/>
            <person name="Rast P."/>
            <person name="Oberbeckmann S."/>
            <person name="Bunk B."/>
            <person name="Jeske O."/>
            <person name="Meyerdierks A."/>
            <person name="Storesund J.E."/>
            <person name="Kallscheuer N."/>
            <person name="Luecker S."/>
            <person name="Lage O.M."/>
            <person name="Pohl T."/>
            <person name="Merkel B.J."/>
            <person name="Hornburger P."/>
            <person name="Mueller R.-W."/>
            <person name="Bruemmer F."/>
            <person name="Labrenz M."/>
            <person name="Spormann A.M."/>
            <person name="Op den Camp H."/>
            <person name="Overmann J."/>
            <person name="Amann R."/>
            <person name="Jetten M.S.M."/>
            <person name="Mascher T."/>
            <person name="Medema M.H."/>
            <person name="Devos D.P."/>
            <person name="Kaster A.-K."/>
            <person name="Ovreas L."/>
            <person name="Rohde M."/>
            <person name="Galperin M.Y."/>
            <person name="Jogler C."/>
        </authorList>
    </citation>
    <scope>NUCLEOTIDE SEQUENCE [LARGE SCALE GENOMIC DNA]</scope>
    <source>
        <strain evidence="1 2">FC18</strain>
    </source>
</reference>
<accession>A0A5B9PQL0</accession>